<accession>A0A915DJM0</accession>
<reference evidence="3" key="1">
    <citation type="submission" date="2022-11" db="UniProtKB">
        <authorList>
            <consortium name="WormBaseParasite"/>
        </authorList>
    </citation>
    <scope>IDENTIFICATION</scope>
</reference>
<proteinExistence type="predicted"/>
<dbReference type="InterPro" id="IPR002918">
    <property type="entry name" value="Lipase_EstA/Esterase_EstB"/>
</dbReference>
<feature type="chain" id="PRO_5037010964" evidence="1">
    <location>
        <begin position="20"/>
        <end position="422"/>
    </location>
</feature>
<dbReference type="Proteomes" id="UP000887574">
    <property type="component" value="Unplaced"/>
</dbReference>
<protein>
    <submittedName>
        <fullName evidence="3">Triacylglycerol lipase</fullName>
    </submittedName>
</protein>
<dbReference type="WBParaSite" id="jg20739">
    <property type="protein sequence ID" value="jg20739"/>
    <property type="gene ID" value="jg20739"/>
</dbReference>
<dbReference type="GO" id="GO:0016298">
    <property type="term" value="F:lipase activity"/>
    <property type="evidence" value="ECO:0007669"/>
    <property type="project" value="TreeGrafter"/>
</dbReference>
<dbReference type="InterPro" id="IPR029058">
    <property type="entry name" value="AB_hydrolase_fold"/>
</dbReference>
<evidence type="ECO:0000313" key="2">
    <source>
        <dbReference type="Proteomes" id="UP000887574"/>
    </source>
</evidence>
<name>A0A915DJM0_9BILA</name>
<evidence type="ECO:0000313" key="3">
    <source>
        <dbReference type="WBParaSite" id="jg20739"/>
    </source>
</evidence>
<dbReference type="Pfam" id="PF01674">
    <property type="entry name" value="Lipase_2"/>
    <property type="match status" value="1"/>
</dbReference>
<feature type="signal peptide" evidence="1">
    <location>
        <begin position="1"/>
        <end position="19"/>
    </location>
</feature>
<organism evidence="2 3">
    <name type="scientific">Ditylenchus dipsaci</name>
    <dbReference type="NCBI Taxonomy" id="166011"/>
    <lineage>
        <taxon>Eukaryota</taxon>
        <taxon>Metazoa</taxon>
        <taxon>Ecdysozoa</taxon>
        <taxon>Nematoda</taxon>
        <taxon>Chromadorea</taxon>
        <taxon>Rhabditida</taxon>
        <taxon>Tylenchina</taxon>
        <taxon>Tylenchomorpha</taxon>
        <taxon>Sphaerularioidea</taxon>
        <taxon>Anguinidae</taxon>
        <taxon>Anguininae</taxon>
        <taxon>Ditylenchus</taxon>
    </lineage>
</organism>
<dbReference type="PANTHER" id="PTHR32015:SF5">
    <property type="entry name" value="LIPASE RELATED"/>
    <property type="match status" value="1"/>
</dbReference>
<keyword evidence="1" id="KW-0732">Signal</keyword>
<dbReference type="Gene3D" id="3.40.50.1820">
    <property type="entry name" value="alpha/beta hydrolase"/>
    <property type="match status" value="1"/>
</dbReference>
<sequence length="422" mass="47062">MWKTSLSTLLFCLFTFIEAKQDGCEDGTDNVIRIEDTSKGEGVIQFEEVQILTYDARKQPVCLEGQGIITLPGFVRISSGEMKVSQPINPKKPLWIDLTAEQNSFFIGKICDGGQSQSSFVPDDICSYDVCEFLGKECKHLQKADRIQLAKIFPRMIPLSAATLSQVDGEWRLEAALRQDDKLLAFARQYLRALWRGCESSFRKERFGHARLFCQHGYTFGELYGTTYANGDQGNPLQWAQYSMQCSYVKTVRALIVAVRLYTGRAVDVIGYSLGVPVSRKAILGGRCVDTGEDLGAPLTKFIDTFVGVAGPNHGIALQLGAISIPGYFACLHQMTGLYSGVCPAESMYLQDINRMIGYEGQQRFTIYSRTDQLVGYMVCGKVTSQVAAQNGEKIYADKNHDNTWLESFPIQMSMVRDHVVI</sequence>
<evidence type="ECO:0000256" key="1">
    <source>
        <dbReference type="SAM" id="SignalP"/>
    </source>
</evidence>
<keyword evidence="2" id="KW-1185">Reference proteome</keyword>
<dbReference type="AlphaFoldDB" id="A0A915DJM0"/>
<dbReference type="GO" id="GO:0016042">
    <property type="term" value="P:lipid catabolic process"/>
    <property type="evidence" value="ECO:0007669"/>
    <property type="project" value="InterPro"/>
</dbReference>
<dbReference type="PANTHER" id="PTHR32015">
    <property type="entry name" value="FASTING INDUCED LIPASE"/>
    <property type="match status" value="1"/>
</dbReference>